<evidence type="ECO:0000313" key="4">
    <source>
        <dbReference type="EMBL" id="KAJ3658816.1"/>
    </source>
</evidence>
<dbReference type="Pfam" id="PF13895">
    <property type="entry name" value="Ig_2"/>
    <property type="match status" value="1"/>
</dbReference>
<dbReference type="CDD" id="cd00096">
    <property type="entry name" value="Ig"/>
    <property type="match status" value="1"/>
</dbReference>
<accession>A0AA38IPD7</accession>
<dbReference type="FunFam" id="2.60.40.10:FF:000437">
    <property type="entry name" value="Beat-IIIc, isoform A"/>
    <property type="match status" value="1"/>
</dbReference>
<dbReference type="EMBL" id="JALNTZ010000003">
    <property type="protein sequence ID" value="KAJ3658816.1"/>
    <property type="molecule type" value="Genomic_DNA"/>
</dbReference>
<dbReference type="InterPro" id="IPR007110">
    <property type="entry name" value="Ig-like_dom"/>
</dbReference>
<dbReference type="PANTHER" id="PTHR21261:SF15">
    <property type="entry name" value="BEATEN PATH IIIA, ISOFORM D-RELATED"/>
    <property type="match status" value="1"/>
</dbReference>
<feature type="domain" description="Ig-like" evidence="3">
    <location>
        <begin position="118"/>
        <end position="205"/>
    </location>
</feature>
<dbReference type="FunFam" id="2.60.40.10:FF:001634">
    <property type="entry name" value="Beat-IIIc, isoform B"/>
    <property type="match status" value="1"/>
</dbReference>
<name>A0AA38IPD7_9CUCU</name>
<sequence length="359" mass="40440">MKRSDVRDMGEHILVNIPASKNDKPRSFMVIEDNEMDALRLIRTYISRRPLHETNDRFFYAYVGVDVLDNLWVSNNELVPCEISYNERFALSAFAYFVCGALSLHLVELRIPSPVVRNQNARLECHFDLDDETLYSVKWYKDGNEFYRYVPRDMPPAQVFPLPGVTVDIHNSSENVVVLSSVQLSTSGVYRCEVSGEAPSFQTVTEHGEMMVVALPEEGPRISGGRPRYQVGDTVRVNCTSGRSKPAANLKWMINGEPADPKFLKPQKKIITGREGLETTILGLEFVVRHKHFKRGDMKLKCVASIESVYSRSNEESVEGERPQRASVLESRGTVAPAGSRADRVQGIATTDRVEANLK</sequence>
<keyword evidence="5" id="KW-1185">Reference proteome</keyword>
<dbReference type="SUPFAM" id="SSF48726">
    <property type="entry name" value="Immunoglobulin"/>
    <property type="match status" value="1"/>
</dbReference>
<evidence type="ECO:0000313" key="5">
    <source>
        <dbReference type="Proteomes" id="UP001168821"/>
    </source>
</evidence>
<evidence type="ECO:0000256" key="2">
    <source>
        <dbReference type="SAM" id="MobiDB-lite"/>
    </source>
</evidence>
<feature type="region of interest" description="Disordered" evidence="2">
    <location>
        <begin position="313"/>
        <end position="359"/>
    </location>
</feature>
<evidence type="ECO:0000256" key="1">
    <source>
        <dbReference type="ARBA" id="ARBA00023157"/>
    </source>
</evidence>
<dbReference type="Proteomes" id="UP001168821">
    <property type="component" value="Unassembled WGS sequence"/>
</dbReference>
<evidence type="ECO:0000259" key="3">
    <source>
        <dbReference type="PROSITE" id="PS50835"/>
    </source>
</evidence>
<dbReference type="InterPro" id="IPR013162">
    <property type="entry name" value="CD80_C2-set"/>
</dbReference>
<dbReference type="PANTHER" id="PTHR21261">
    <property type="entry name" value="BEAT PROTEIN"/>
    <property type="match status" value="1"/>
</dbReference>
<dbReference type="Gene3D" id="2.60.40.10">
    <property type="entry name" value="Immunoglobulins"/>
    <property type="match status" value="2"/>
</dbReference>
<organism evidence="4 5">
    <name type="scientific">Zophobas morio</name>
    <dbReference type="NCBI Taxonomy" id="2755281"/>
    <lineage>
        <taxon>Eukaryota</taxon>
        <taxon>Metazoa</taxon>
        <taxon>Ecdysozoa</taxon>
        <taxon>Arthropoda</taxon>
        <taxon>Hexapoda</taxon>
        <taxon>Insecta</taxon>
        <taxon>Pterygota</taxon>
        <taxon>Neoptera</taxon>
        <taxon>Endopterygota</taxon>
        <taxon>Coleoptera</taxon>
        <taxon>Polyphaga</taxon>
        <taxon>Cucujiformia</taxon>
        <taxon>Tenebrionidae</taxon>
        <taxon>Zophobas</taxon>
    </lineage>
</organism>
<dbReference type="InterPro" id="IPR036179">
    <property type="entry name" value="Ig-like_dom_sf"/>
</dbReference>
<feature type="compositionally biased region" description="Basic and acidic residues" evidence="2">
    <location>
        <begin position="313"/>
        <end position="324"/>
    </location>
</feature>
<keyword evidence="1" id="KW-1015">Disulfide bond</keyword>
<dbReference type="PROSITE" id="PS50835">
    <property type="entry name" value="IG_LIKE"/>
    <property type="match status" value="1"/>
</dbReference>
<dbReference type="Pfam" id="PF08205">
    <property type="entry name" value="C2-set_2"/>
    <property type="match status" value="1"/>
</dbReference>
<reference evidence="4" key="1">
    <citation type="journal article" date="2023" name="G3 (Bethesda)">
        <title>Whole genome assemblies of Zophobas morio and Tenebrio molitor.</title>
        <authorList>
            <person name="Kaur S."/>
            <person name="Stinson S.A."/>
            <person name="diCenzo G.C."/>
        </authorList>
    </citation>
    <scope>NUCLEOTIDE SEQUENCE</scope>
    <source>
        <strain evidence="4">QUZm001</strain>
    </source>
</reference>
<comment type="caution">
    <text evidence="4">The sequence shown here is derived from an EMBL/GenBank/DDBJ whole genome shotgun (WGS) entry which is preliminary data.</text>
</comment>
<gene>
    <name evidence="4" type="ORF">Zmor_010537</name>
</gene>
<proteinExistence type="predicted"/>
<dbReference type="AlphaFoldDB" id="A0AA38IPD7"/>
<dbReference type="InterPro" id="IPR013783">
    <property type="entry name" value="Ig-like_fold"/>
</dbReference>
<protein>
    <recommendedName>
        <fullName evidence="3">Ig-like domain-containing protein</fullName>
    </recommendedName>
</protein>